<dbReference type="Pfam" id="PF13412">
    <property type="entry name" value="HTH_24"/>
    <property type="match status" value="1"/>
</dbReference>
<sequence length="367" mass="42786">MSFIKKYFHKILLLSCIILSLLNLINCWIFKIEYVFLNENQILYIYSSLAQVIGALLGLTIAGYSMVDSKLKTLSETDTTITEYVEDTRHDYYISLMYIIILSTINIILCLIVLAVYDNVFNLLAPFSMTETVIIFVYIMIELIRFVCYLNPNTIKEKGSLDKDSIDAEYKTKTVESEPSENFSPFITDYNLLEKLLKDFACFLIESPNSTYKIQIFEALDVLLRNEIINRETYSIIDEFRRYRNALVHSLDTDKSVNTSIYRKLNDVYILLKSIYNARISGNDDEFKQKQHELMSYSKTHGYNEIDRKIIDFILTHPNTSLREISEYTNYTSESIRRRISNLQKIGAISKIGEGKQTRWQVNSNIL</sequence>
<comment type="caution">
    <text evidence="2">The sequence shown here is derived from an EMBL/GenBank/DDBJ whole genome shotgun (WGS) entry which is preliminary data.</text>
</comment>
<dbReference type="Proteomes" id="UP001209666">
    <property type="component" value="Unassembled WGS sequence"/>
</dbReference>
<dbReference type="InterPro" id="IPR036390">
    <property type="entry name" value="WH_DNA-bd_sf"/>
</dbReference>
<protein>
    <submittedName>
        <fullName evidence="2">Winged helix-turn-helix transcriptional regulator</fullName>
    </submittedName>
</protein>
<gene>
    <name evidence="2" type="ORF">OCV43_10490</name>
</gene>
<feature type="transmembrane region" description="Helical" evidence="1">
    <location>
        <begin position="123"/>
        <end position="148"/>
    </location>
</feature>
<feature type="transmembrane region" description="Helical" evidence="1">
    <location>
        <begin position="96"/>
        <end position="117"/>
    </location>
</feature>
<keyword evidence="1" id="KW-0812">Transmembrane</keyword>
<keyword evidence="1" id="KW-1133">Transmembrane helix</keyword>
<name>A0ABT2SF48_9FIRM</name>
<keyword evidence="3" id="KW-1185">Reference proteome</keyword>
<accession>A0ABT2SF48</accession>
<dbReference type="Gene3D" id="1.10.10.10">
    <property type="entry name" value="Winged helix-like DNA-binding domain superfamily/Winged helix DNA-binding domain"/>
    <property type="match status" value="1"/>
</dbReference>
<evidence type="ECO:0000313" key="2">
    <source>
        <dbReference type="EMBL" id="MCU6717697.1"/>
    </source>
</evidence>
<dbReference type="SUPFAM" id="SSF46785">
    <property type="entry name" value="Winged helix' DNA-binding domain"/>
    <property type="match status" value="1"/>
</dbReference>
<feature type="transmembrane region" description="Helical" evidence="1">
    <location>
        <begin position="43"/>
        <end position="64"/>
    </location>
</feature>
<organism evidence="2 3">
    <name type="scientific">Roseburia amylophila</name>
    <dbReference type="NCBI Taxonomy" id="2981794"/>
    <lineage>
        <taxon>Bacteria</taxon>
        <taxon>Bacillati</taxon>
        <taxon>Bacillota</taxon>
        <taxon>Clostridia</taxon>
        <taxon>Lachnospirales</taxon>
        <taxon>Lachnospiraceae</taxon>
        <taxon>Roseburia</taxon>
    </lineage>
</organism>
<dbReference type="RefSeq" id="WP_262624067.1">
    <property type="nucleotide sequence ID" value="NZ_JAOQKI010000016.1"/>
</dbReference>
<reference evidence="2 3" key="1">
    <citation type="journal article" date="2021" name="ISME Commun">
        <title>Automated analysis of genomic sequences facilitates high-throughput and comprehensive description of bacteria.</title>
        <authorList>
            <person name="Hitch T.C.A."/>
        </authorList>
    </citation>
    <scope>NUCLEOTIDE SEQUENCE [LARGE SCALE GENOMIC DNA]</scope>
    <source>
        <strain evidence="2 3">Sanger_19</strain>
    </source>
</reference>
<dbReference type="InterPro" id="IPR036388">
    <property type="entry name" value="WH-like_DNA-bd_sf"/>
</dbReference>
<evidence type="ECO:0000313" key="3">
    <source>
        <dbReference type="Proteomes" id="UP001209666"/>
    </source>
</evidence>
<proteinExistence type="predicted"/>
<keyword evidence="1" id="KW-0472">Membrane</keyword>
<dbReference type="EMBL" id="JAOQKI010000016">
    <property type="protein sequence ID" value="MCU6717697.1"/>
    <property type="molecule type" value="Genomic_DNA"/>
</dbReference>
<evidence type="ECO:0000256" key="1">
    <source>
        <dbReference type="SAM" id="Phobius"/>
    </source>
</evidence>